<organism evidence="1 2">
    <name type="scientific">Racocetra persica</name>
    <dbReference type="NCBI Taxonomy" id="160502"/>
    <lineage>
        <taxon>Eukaryota</taxon>
        <taxon>Fungi</taxon>
        <taxon>Fungi incertae sedis</taxon>
        <taxon>Mucoromycota</taxon>
        <taxon>Glomeromycotina</taxon>
        <taxon>Glomeromycetes</taxon>
        <taxon>Diversisporales</taxon>
        <taxon>Gigasporaceae</taxon>
        <taxon>Racocetra</taxon>
    </lineage>
</organism>
<proteinExistence type="predicted"/>
<accession>A0ACA9NS08</accession>
<gene>
    <name evidence="1" type="ORF">RPERSI_LOCUS8430</name>
</gene>
<name>A0ACA9NS08_9GLOM</name>
<evidence type="ECO:0000313" key="2">
    <source>
        <dbReference type="Proteomes" id="UP000789920"/>
    </source>
</evidence>
<protein>
    <submittedName>
        <fullName evidence="1">34768_t:CDS:1</fullName>
    </submittedName>
</protein>
<comment type="caution">
    <text evidence="1">The sequence shown here is derived from an EMBL/GenBank/DDBJ whole genome shotgun (WGS) entry which is preliminary data.</text>
</comment>
<evidence type="ECO:0000313" key="1">
    <source>
        <dbReference type="EMBL" id="CAG8665030.1"/>
    </source>
</evidence>
<keyword evidence="2" id="KW-1185">Reference proteome</keyword>
<dbReference type="EMBL" id="CAJVQC010015245">
    <property type="protein sequence ID" value="CAG8665030.1"/>
    <property type="molecule type" value="Genomic_DNA"/>
</dbReference>
<sequence>CLEKCLETETHWNRFNQYKSSTKFATMPTAGHDLFLAVVEVIDRFLTKSINNIINNSIQVKSTTKRPLQSKEININTVNTSQTISKKPDDSYSDKENNAQLPENVQNPTRVIGKRRPTKRHYKSSIEKQQNRQRTLKGIYRCRQCGKVGHNTAYHKQKGRSDN</sequence>
<feature type="non-terminal residue" evidence="1">
    <location>
        <position position="1"/>
    </location>
</feature>
<dbReference type="Proteomes" id="UP000789920">
    <property type="component" value="Unassembled WGS sequence"/>
</dbReference>
<reference evidence="1" key="1">
    <citation type="submission" date="2021-06" db="EMBL/GenBank/DDBJ databases">
        <authorList>
            <person name="Kallberg Y."/>
            <person name="Tangrot J."/>
            <person name="Rosling A."/>
        </authorList>
    </citation>
    <scope>NUCLEOTIDE SEQUENCE</scope>
    <source>
        <strain evidence="1">MA461A</strain>
    </source>
</reference>